<organism evidence="4 5">
    <name type="scientific">Alloacidobacterium dinghuense</name>
    <dbReference type="NCBI Taxonomy" id="2763107"/>
    <lineage>
        <taxon>Bacteria</taxon>
        <taxon>Pseudomonadati</taxon>
        <taxon>Acidobacteriota</taxon>
        <taxon>Terriglobia</taxon>
        <taxon>Terriglobales</taxon>
        <taxon>Acidobacteriaceae</taxon>
        <taxon>Alloacidobacterium</taxon>
    </lineage>
</organism>
<name>A0A7G8BL84_9BACT</name>
<dbReference type="SUPFAM" id="SSF51735">
    <property type="entry name" value="NAD(P)-binding Rossmann-fold domains"/>
    <property type="match status" value="1"/>
</dbReference>
<dbReference type="Gene3D" id="3.40.50.720">
    <property type="entry name" value="NAD(P)-binding Rossmann-like Domain"/>
    <property type="match status" value="1"/>
</dbReference>
<dbReference type="EMBL" id="CP060394">
    <property type="protein sequence ID" value="QNI33304.1"/>
    <property type="molecule type" value="Genomic_DNA"/>
</dbReference>
<feature type="domain" description="Enoyl reductase (ER)" evidence="3">
    <location>
        <begin position="10"/>
        <end position="324"/>
    </location>
</feature>
<dbReference type="InterPro" id="IPR036291">
    <property type="entry name" value="NAD(P)-bd_dom_sf"/>
</dbReference>
<dbReference type="InterPro" id="IPR011032">
    <property type="entry name" value="GroES-like_sf"/>
</dbReference>
<dbReference type="PANTHER" id="PTHR48106">
    <property type="entry name" value="QUINONE OXIDOREDUCTASE PIG3-RELATED"/>
    <property type="match status" value="1"/>
</dbReference>
<dbReference type="KEGG" id="adin:H7849_04910"/>
<protein>
    <submittedName>
        <fullName evidence="4">NAD(P)H-quinone oxidoreductase</fullName>
    </submittedName>
</protein>
<dbReference type="Pfam" id="PF08240">
    <property type="entry name" value="ADH_N"/>
    <property type="match status" value="1"/>
</dbReference>
<dbReference type="InterPro" id="IPR013154">
    <property type="entry name" value="ADH-like_N"/>
</dbReference>
<dbReference type="CDD" id="cd05276">
    <property type="entry name" value="p53_inducible_oxidoreductase"/>
    <property type="match status" value="1"/>
</dbReference>
<dbReference type="Proteomes" id="UP000515312">
    <property type="component" value="Chromosome"/>
</dbReference>
<accession>A0A7G8BL84</accession>
<proteinExistence type="predicted"/>
<reference evidence="4 5" key="1">
    <citation type="submission" date="2020-08" db="EMBL/GenBank/DDBJ databases">
        <title>Edaphobacter telluris sp. nov. and Acidobacterium dinghuensis sp. nov., two acidobacteria isolated from forest soil.</title>
        <authorList>
            <person name="Fu J."/>
            <person name="Qiu L."/>
        </authorList>
    </citation>
    <scope>NUCLEOTIDE SEQUENCE [LARGE SCALE GENOMIC DNA]</scope>
    <source>
        <strain evidence="4">4Y35</strain>
    </source>
</reference>
<evidence type="ECO:0000256" key="1">
    <source>
        <dbReference type="ARBA" id="ARBA00022857"/>
    </source>
</evidence>
<dbReference type="InterPro" id="IPR020843">
    <property type="entry name" value="ER"/>
</dbReference>
<dbReference type="RefSeq" id="WP_186744629.1">
    <property type="nucleotide sequence ID" value="NZ_CP060394.1"/>
</dbReference>
<dbReference type="SMART" id="SM00829">
    <property type="entry name" value="PKS_ER"/>
    <property type="match status" value="1"/>
</dbReference>
<keyword evidence="1" id="KW-0521">NADP</keyword>
<evidence type="ECO:0000259" key="3">
    <source>
        <dbReference type="SMART" id="SM00829"/>
    </source>
</evidence>
<dbReference type="Gene3D" id="3.90.180.10">
    <property type="entry name" value="Medium-chain alcohol dehydrogenases, catalytic domain"/>
    <property type="match status" value="1"/>
</dbReference>
<keyword evidence="2" id="KW-0560">Oxidoreductase</keyword>
<dbReference type="GO" id="GO:0070402">
    <property type="term" value="F:NADPH binding"/>
    <property type="evidence" value="ECO:0007669"/>
    <property type="project" value="TreeGrafter"/>
</dbReference>
<dbReference type="SUPFAM" id="SSF50129">
    <property type="entry name" value="GroES-like"/>
    <property type="match status" value="1"/>
</dbReference>
<keyword evidence="5" id="KW-1185">Reference proteome</keyword>
<dbReference type="Pfam" id="PF13602">
    <property type="entry name" value="ADH_zinc_N_2"/>
    <property type="match status" value="1"/>
</dbReference>
<dbReference type="NCBIfam" id="TIGR02824">
    <property type="entry name" value="quinone_pig3"/>
    <property type="match status" value="1"/>
</dbReference>
<gene>
    <name evidence="4" type="ORF">H7849_04910</name>
</gene>
<evidence type="ECO:0000313" key="4">
    <source>
        <dbReference type="EMBL" id="QNI33304.1"/>
    </source>
</evidence>
<sequence>MRVIDIPEFGGPEVLTIADAPAPRPGQDEVLIKVAAAGINRADLLQRQGHYPAPPGASPILGMEVSGHIAQLGPEAEPRWKVGEPVCALIPGGGYAEYCVANAGSCLPVPKNVSLVDAAALPEAVFTVWANLFALPYLRSGERFLVHGGTSGIGTTAIQMATALGARVITTAGSKEKCDFCLSLGAERAFNYRDEDWFEGALEWSEKAGVDVILDMVGGDYFPKHLKLLAQKGRLIHIATTGGSQVETDLRLIMMKRLVVTGSTLRRRSVAEKTELRDQIERHVWPLIETGKLRPIVDRVFPLGEAAEAHRRMQASTHIGKLLLRLEFDNA</sequence>
<evidence type="ECO:0000256" key="2">
    <source>
        <dbReference type="ARBA" id="ARBA00023002"/>
    </source>
</evidence>
<evidence type="ECO:0000313" key="5">
    <source>
        <dbReference type="Proteomes" id="UP000515312"/>
    </source>
</evidence>
<dbReference type="AlphaFoldDB" id="A0A7G8BL84"/>
<dbReference type="InterPro" id="IPR014189">
    <property type="entry name" value="Quinone_OxRdtase_PIG3"/>
</dbReference>
<dbReference type="GO" id="GO:0016651">
    <property type="term" value="F:oxidoreductase activity, acting on NAD(P)H"/>
    <property type="evidence" value="ECO:0007669"/>
    <property type="project" value="TreeGrafter"/>
</dbReference>
<dbReference type="PANTHER" id="PTHR48106:SF8">
    <property type="entry name" value="OS02G0805600 PROTEIN"/>
    <property type="match status" value="1"/>
</dbReference>